<sequence>MLSKLPDANFTKLRKVLVIVGTTGVGKTKLSIEVAKAVNGEIINSDAMQMYRGLDIATAKITEEEKEGIPHHLFDIIEPTDAIDVNHYKQQALKVIDQILSRNKVPIIVGGTMYYTQSILWNSQLLDEECVQGTKDQAGLNTLKSLSAKQMFKKLQELDPVMASRLHINNTRRVRRGLEVLYQTGKRQSDLLDEQQNSRKNAQRLFDASALMLHCQHETLLARLEKRVDNMMQLGLIDELKSLRAQVKSLDCEPNKLLEEGSRTGILQAIGYKEFESYLRADESGSYSTNELNSELAKCIQLLNIATRQYARRQLAWIRNKFINRNIPVYSLDTTNLDQWHETVAKPAIRIAQSFLKGETIAQHKTIQEMKSDPLDQQNSEDKWIENTCEACGSRRFLGIVQWQEHLRSKKHRANQKTSLSLKQKE</sequence>
<dbReference type="Gene3D" id="3.40.50.300">
    <property type="entry name" value="P-loop containing nucleotide triphosphate hydrolases"/>
    <property type="match status" value="1"/>
</dbReference>
<dbReference type="InterPro" id="IPR018022">
    <property type="entry name" value="IPT"/>
</dbReference>
<keyword evidence="3 5" id="KW-0547">Nucleotide-binding</keyword>
<dbReference type="HAMAP" id="MF_00185">
    <property type="entry name" value="IPP_trans"/>
    <property type="match status" value="1"/>
</dbReference>
<evidence type="ECO:0000313" key="6">
    <source>
        <dbReference type="EMBL" id="CCI39238.1"/>
    </source>
</evidence>
<evidence type="ECO:0000256" key="4">
    <source>
        <dbReference type="ARBA" id="ARBA00022840"/>
    </source>
</evidence>
<keyword evidence="2 5" id="KW-0808">Transferase</keyword>
<dbReference type="OrthoDB" id="775260at2759"/>
<comment type="similarity">
    <text evidence="1 5">Belongs to the IPP transferase family.</text>
</comment>
<dbReference type="EMBL" id="CAIX01000001">
    <property type="protein sequence ID" value="CCI39238.1"/>
    <property type="molecule type" value="Genomic_DNA"/>
</dbReference>
<dbReference type="AlphaFoldDB" id="A0A024FXD9"/>
<keyword evidence="4 5" id="KW-0067">ATP-binding</keyword>
<organism evidence="6 7">
    <name type="scientific">Albugo candida</name>
    <dbReference type="NCBI Taxonomy" id="65357"/>
    <lineage>
        <taxon>Eukaryota</taxon>
        <taxon>Sar</taxon>
        <taxon>Stramenopiles</taxon>
        <taxon>Oomycota</taxon>
        <taxon>Peronosporomycetes</taxon>
        <taxon>Albuginales</taxon>
        <taxon>Albuginaceae</taxon>
        <taxon>Albugo</taxon>
    </lineage>
</organism>
<dbReference type="STRING" id="65357.A0A024FXD9"/>
<evidence type="ECO:0000313" key="7">
    <source>
        <dbReference type="Proteomes" id="UP000053237"/>
    </source>
</evidence>
<evidence type="ECO:0000256" key="1">
    <source>
        <dbReference type="ARBA" id="ARBA00005842"/>
    </source>
</evidence>
<dbReference type="GO" id="GO:0005739">
    <property type="term" value="C:mitochondrion"/>
    <property type="evidence" value="ECO:0007669"/>
    <property type="project" value="TreeGrafter"/>
</dbReference>
<dbReference type="PANTHER" id="PTHR11088:SF89">
    <property type="entry name" value="TRNA DIMETHYLALLYLTRANSFERASE"/>
    <property type="match status" value="1"/>
</dbReference>
<evidence type="ECO:0000256" key="5">
    <source>
        <dbReference type="RuleBase" id="RU003785"/>
    </source>
</evidence>
<dbReference type="GO" id="GO:0006400">
    <property type="term" value="P:tRNA modification"/>
    <property type="evidence" value="ECO:0007669"/>
    <property type="project" value="TreeGrafter"/>
</dbReference>
<evidence type="ECO:0000256" key="2">
    <source>
        <dbReference type="ARBA" id="ARBA00022679"/>
    </source>
</evidence>
<dbReference type="GO" id="GO:0052381">
    <property type="term" value="F:tRNA dimethylallyltransferase activity"/>
    <property type="evidence" value="ECO:0007669"/>
    <property type="project" value="InterPro"/>
</dbReference>
<accession>A0A024FXD9</accession>
<dbReference type="GO" id="GO:0005524">
    <property type="term" value="F:ATP binding"/>
    <property type="evidence" value="ECO:0007669"/>
    <property type="project" value="UniProtKB-KW"/>
</dbReference>
<reference evidence="6 7" key="1">
    <citation type="submission" date="2012-05" db="EMBL/GenBank/DDBJ databases">
        <title>Recombination and specialization in a pathogen metapopulation.</title>
        <authorList>
            <person name="Gardiner A."/>
            <person name="Kemen E."/>
            <person name="Schultz-Larsen T."/>
            <person name="MacLean D."/>
            <person name="Van Oosterhout C."/>
            <person name="Jones J.D.G."/>
        </authorList>
    </citation>
    <scope>NUCLEOTIDE SEQUENCE [LARGE SCALE GENOMIC DNA]</scope>
    <source>
        <strain evidence="6 7">Ac Nc2</strain>
    </source>
</reference>
<protein>
    <recommendedName>
        <fullName evidence="8">tRNA dimethylallyltransferase</fullName>
    </recommendedName>
</protein>
<dbReference type="InParanoid" id="A0A024FXD9"/>
<evidence type="ECO:0008006" key="8">
    <source>
        <dbReference type="Google" id="ProtNLM"/>
    </source>
</evidence>
<dbReference type="NCBIfam" id="TIGR00174">
    <property type="entry name" value="miaA"/>
    <property type="match status" value="1"/>
</dbReference>
<dbReference type="Pfam" id="PF01715">
    <property type="entry name" value="IPPT"/>
    <property type="match status" value="1"/>
</dbReference>
<evidence type="ECO:0000256" key="3">
    <source>
        <dbReference type="ARBA" id="ARBA00022741"/>
    </source>
</evidence>
<dbReference type="SUPFAM" id="SSF52540">
    <property type="entry name" value="P-loop containing nucleoside triphosphate hydrolases"/>
    <property type="match status" value="2"/>
</dbReference>
<keyword evidence="7" id="KW-1185">Reference proteome</keyword>
<dbReference type="Gene3D" id="1.10.20.140">
    <property type="match status" value="1"/>
</dbReference>
<dbReference type="Proteomes" id="UP000053237">
    <property type="component" value="Unassembled WGS sequence"/>
</dbReference>
<dbReference type="FunCoup" id="A0A024FXD9">
    <property type="interactions" value="506"/>
</dbReference>
<name>A0A024FXD9_9STRA</name>
<gene>
    <name evidence="6" type="ORF">BN9_000210</name>
</gene>
<dbReference type="InterPro" id="IPR039657">
    <property type="entry name" value="Dimethylallyltransferase"/>
</dbReference>
<comment type="caution">
    <text evidence="6">The sequence shown here is derived from an EMBL/GenBank/DDBJ whole genome shotgun (WGS) entry which is preliminary data.</text>
</comment>
<proteinExistence type="inferred from homology"/>
<dbReference type="InterPro" id="IPR027417">
    <property type="entry name" value="P-loop_NTPase"/>
</dbReference>
<dbReference type="PANTHER" id="PTHR11088">
    <property type="entry name" value="TRNA DIMETHYLALLYLTRANSFERASE"/>
    <property type="match status" value="1"/>
</dbReference>